<dbReference type="GO" id="GO:0006506">
    <property type="term" value="P:GPI anchor biosynthetic process"/>
    <property type="evidence" value="ECO:0007669"/>
    <property type="project" value="TreeGrafter"/>
</dbReference>
<dbReference type="GO" id="GO:0006488">
    <property type="term" value="P:dolichol-linked oligosaccharide biosynthetic process"/>
    <property type="evidence" value="ECO:0007669"/>
    <property type="project" value="TreeGrafter"/>
</dbReference>
<dbReference type="Proteomes" id="UP000248044">
    <property type="component" value="Chromosome"/>
</dbReference>
<dbReference type="InterPro" id="IPR039528">
    <property type="entry name" value="DPM1-like"/>
</dbReference>
<evidence type="ECO:0000256" key="2">
    <source>
        <dbReference type="ARBA" id="ARBA00022676"/>
    </source>
</evidence>
<keyword evidence="2" id="KW-0328">Glycosyltransferase</keyword>
<dbReference type="KEGG" id="abri:DFR85_06395"/>
<dbReference type="PANTHER" id="PTHR43398:SF1">
    <property type="entry name" value="DOLICHOL-PHOSPHATE MANNOSYLTRANSFERASE SUBUNIT 1"/>
    <property type="match status" value="1"/>
</dbReference>
<sequence>MENVQKSQIVSIVIPTYNEKDNIINLIKRINSELNGNIIIVDDNSEDKTGEAVKSLGLENVKVFIRTDEKGLGSALRYGISKALEIGSSFIVTMDADFSHDPIYLKSMLDKARQGYDLVIGSRYIKGGRIENWSYKRKMISWGANLLVRLLLRSSLKDNTSNFRVYSRGASLQVLQCNTANGYEFQICAIYKILKSKMRVCEVPITFRDREKGQSKLSYSQILNWFAYVLKLYFSS</sequence>
<dbReference type="Gene3D" id="3.90.550.10">
    <property type="entry name" value="Spore Coat Polysaccharide Biosynthesis Protein SpsA, Chain A"/>
    <property type="match status" value="1"/>
</dbReference>
<evidence type="ECO:0000313" key="5">
    <source>
        <dbReference type="EMBL" id="AWR94280.1"/>
    </source>
</evidence>
<reference evidence="5 6" key="1">
    <citation type="submission" date="2018-05" db="EMBL/GenBank/DDBJ databases">
        <title>Complete Genome Sequences of Extremely Thermoacidophilic, Metal-Mobilizing Type-Strain Members of the Archaeal Family Sulfolobaceae: Acidianus brierleyi DSM-1651T, Acidianus sulfidivorans DSM-18786T, Metallosphaera hakonensis DSM-7519T, and Metallosphaera prunae DSM-10039T.</title>
        <authorList>
            <person name="Counts J.A."/>
            <person name="Kelly R.M."/>
        </authorList>
    </citation>
    <scope>NUCLEOTIDE SEQUENCE [LARGE SCALE GENOMIC DNA]</scope>
    <source>
        <strain evidence="5 6">DSM 1651</strain>
    </source>
</reference>
<dbReference type="GeneID" id="36831769"/>
<dbReference type="CDD" id="cd06442">
    <property type="entry name" value="DPM1_like"/>
    <property type="match status" value="1"/>
</dbReference>
<dbReference type="OrthoDB" id="11098at2157"/>
<dbReference type="PANTHER" id="PTHR43398">
    <property type="entry name" value="DOLICHOL-PHOSPHATE MANNOSYLTRANSFERASE SUBUNIT 1"/>
    <property type="match status" value="1"/>
</dbReference>
<evidence type="ECO:0000259" key="4">
    <source>
        <dbReference type="Pfam" id="PF00535"/>
    </source>
</evidence>
<dbReference type="GO" id="GO:0035269">
    <property type="term" value="P:protein O-linked glycosylation via mannose"/>
    <property type="evidence" value="ECO:0007669"/>
    <property type="project" value="TreeGrafter"/>
</dbReference>
<comment type="similarity">
    <text evidence="1">Belongs to the glycosyltransferase 2 family.</text>
</comment>
<feature type="domain" description="Glycosyltransferase 2-like" evidence="4">
    <location>
        <begin position="11"/>
        <end position="170"/>
    </location>
</feature>
<keyword evidence="3" id="KW-0808">Transferase</keyword>
<dbReference type="FunFam" id="3.90.550.10:FF:000122">
    <property type="entry name" value="Dolichol-phosphate mannosyltransferase subunit 1"/>
    <property type="match status" value="1"/>
</dbReference>
<proteinExistence type="inferred from homology"/>
<dbReference type="EMBL" id="CP029289">
    <property type="protein sequence ID" value="AWR94280.1"/>
    <property type="molecule type" value="Genomic_DNA"/>
</dbReference>
<accession>A0A2U9IE66</accession>
<evidence type="ECO:0000256" key="1">
    <source>
        <dbReference type="ARBA" id="ARBA00006739"/>
    </source>
</evidence>
<dbReference type="RefSeq" id="WP_110270161.1">
    <property type="nucleotide sequence ID" value="NZ_CP029289.2"/>
</dbReference>
<dbReference type="GO" id="GO:0004582">
    <property type="term" value="F:dolichyl-phosphate beta-D-mannosyltransferase activity"/>
    <property type="evidence" value="ECO:0007669"/>
    <property type="project" value="InterPro"/>
</dbReference>
<dbReference type="AlphaFoldDB" id="A0A2U9IE66"/>
<dbReference type="GO" id="GO:0016020">
    <property type="term" value="C:membrane"/>
    <property type="evidence" value="ECO:0007669"/>
    <property type="project" value="GOC"/>
</dbReference>
<evidence type="ECO:0000313" key="6">
    <source>
        <dbReference type="Proteomes" id="UP000248044"/>
    </source>
</evidence>
<organism evidence="5 6">
    <name type="scientific">Acidianus brierleyi</name>
    <dbReference type="NCBI Taxonomy" id="41673"/>
    <lineage>
        <taxon>Archaea</taxon>
        <taxon>Thermoproteota</taxon>
        <taxon>Thermoprotei</taxon>
        <taxon>Sulfolobales</taxon>
        <taxon>Sulfolobaceae</taxon>
        <taxon>Acidianus</taxon>
    </lineage>
</organism>
<name>A0A2U9IE66_9CREN</name>
<evidence type="ECO:0000256" key="3">
    <source>
        <dbReference type="ARBA" id="ARBA00022679"/>
    </source>
</evidence>
<dbReference type="InterPro" id="IPR029044">
    <property type="entry name" value="Nucleotide-diphossugar_trans"/>
</dbReference>
<dbReference type="InterPro" id="IPR001173">
    <property type="entry name" value="Glyco_trans_2-like"/>
</dbReference>
<gene>
    <name evidence="5" type="ORF">DFR85_06395</name>
</gene>
<dbReference type="Pfam" id="PF00535">
    <property type="entry name" value="Glycos_transf_2"/>
    <property type="match status" value="1"/>
</dbReference>
<dbReference type="SUPFAM" id="SSF53448">
    <property type="entry name" value="Nucleotide-diphospho-sugar transferases"/>
    <property type="match status" value="1"/>
</dbReference>
<protein>
    <submittedName>
        <fullName evidence="5">Polyprenol monophosphomannose synthase</fullName>
    </submittedName>
</protein>
<keyword evidence="6" id="KW-1185">Reference proteome</keyword>